<feature type="domain" description="SsuA/THI5-like" evidence="2">
    <location>
        <begin position="39"/>
        <end position="254"/>
    </location>
</feature>
<organism evidence="3 4">
    <name type="scientific">Roseinatronobacter domitianus</name>
    <dbReference type="NCBI Taxonomy" id="2940293"/>
    <lineage>
        <taxon>Bacteria</taxon>
        <taxon>Pseudomonadati</taxon>
        <taxon>Pseudomonadota</taxon>
        <taxon>Alphaproteobacteria</taxon>
        <taxon>Rhodobacterales</taxon>
        <taxon>Paracoccaceae</taxon>
        <taxon>Roseinatronobacter</taxon>
    </lineage>
</organism>
<dbReference type="InterPro" id="IPR027939">
    <property type="entry name" value="NMT1/THI5"/>
</dbReference>
<dbReference type="SUPFAM" id="SSF53850">
    <property type="entry name" value="Periplasmic binding protein-like II"/>
    <property type="match status" value="1"/>
</dbReference>
<dbReference type="RefSeq" id="WP_249060322.1">
    <property type="nucleotide sequence ID" value="NZ_JALZWP010000018.1"/>
</dbReference>
<dbReference type="Pfam" id="PF09084">
    <property type="entry name" value="NMT1"/>
    <property type="match status" value="1"/>
</dbReference>
<name>A0ABT0M4Y3_9RHOB</name>
<evidence type="ECO:0000259" key="2">
    <source>
        <dbReference type="Pfam" id="PF09084"/>
    </source>
</evidence>
<sequence length="329" mass="34463">MKIRKFAALATTAIFVASAGTATAMEKIVFQLGWLPGGNYAPLYVGIDQGIFADAGFDVTIQSGRGASDVVTKLSTGSSDIGIAAFGGLLRSHVAGNSQIKAIYSVYTQQPDSIITYAGSGIETLADVSGKTIATSANSSSNFSWPIVLQNNDIDPDSVTLIKSDPKTLAPMLATGQVDAVIAFSTNGPSYSEILGKAERDIVIIPWAEFGFDGYSHMLMASETLLSERPDAVKGFLVAYTEAAEAAMADHEAAADSVIAVAPQLDRDVALAQWTSALALIDNEVSQASGLGQIDEARVMATWDWAAKAQNLAMDTIDPLNAVAIGFVE</sequence>
<protein>
    <submittedName>
        <fullName evidence="3">ABC transporter substrate-binding protein</fullName>
    </submittedName>
</protein>
<accession>A0ABT0M4Y3</accession>
<dbReference type="PANTHER" id="PTHR31528:SF15">
    <property type="entry name" value="RIBOFLAVIN-BINDING PROTEIN RIBY"/>
    <property type="match status" value="1"/>
</dbReference>
<comment type="caution">
    <text evidence="3">The sequence shown here is derived from an EMBL/GenBank/DDBJ whole genome shotgun (WGS) entry which is preliminary data.</text>
</comment>
<feature type="signal peptide" evidence="1">
    <location>
        <begin position="1"/>
        <end position="24"/>
    </location>
</feature>
<evidence type="ECO:0000313" key="4">
    <source>
        <dbReference type="Proteomes" id="UP001202550"/>
    </source>
</evidence>
<reference evidence="3 4" key="1">
    <citation type="submission" date="2022-05" db="EMBL/GenBank/DDBJ databases">
        <title>Seasonal and diel survey of microbial diversity of the Tyrrhenian coast.</title>
        <authorList>
            <person name="Gattoni G."/>
            <person name="Corral P."/>
        </authorList>
    </citation>
    <scope>NUCLEOTIDE SEQUENCE [LARGE SCALE GENOMIC DNA]</scope>
    <source>
        <strain evidence="3 4">V10</strain>
    </source>
</reference>
<keyword evidence="1" id="KW-0732">Signal</keyword>
<keyword evidence="4" id="KW-1185">Reference proteome</keyword>
<dbReference type="Gene3D" id="3.40.190.10">
    <property type="entry name" value="Periplasmic binding protein-like II"/>
    <property type="match status" value="2"/>
</dbReference>
<dbReference type="Proteomes" id="UP001202550">
    <property type="component" value="Unassembled WGS sequence"/>
</dbReference>
<dbReference type="EMBL" id="JALZWP010000018">
    <property type="protein sequence ID" value="MCL1629925.1"/>
    <property type="molecule type" value="Genomic_DNA"/>
</dbReference>
<feature type="chain" id="PRO_5045408026" evidence="1">
    <location>
        <begin position="25"/>
        <end position="329"/>
    </location>
</feature>
<proteinExistence type="predicted"/>
<evidence type="ECO:0000313" key="3">
    <source>
        <dbReference type="EMBL" id="MCL1629925.1"/>
    </source>
</evidence>
<dbReference type="PANTHER" id="PTHR31528">
    <property type="entry name" value="4-AMINO-5-HYDROXYMETHYL-2-METHYLPYRIMIDINE PHOSPHATE SYNTHASE THI11-RELATED"/>
    <property type="match status" value="1"/>
</dbReference>
<gene>
    <name evidence="3" type="ORF">M3N55_14415</name>
</gene>
<dbReference type="InterPro" id="IPR015168">
    <property type="entry name" value="SsuA/THI5"/>
</dbReference>
<evidence type="ECO:0000256" key="1">
    <source>
        <dbReference type="SAM" id="SignalP"/>
    </source>
</evidence>